<accession>A0ABS8PW88</accession>
<comment type="caution">
    <text evidence="1">The sequence shown here is derived from an EMBL/GenBank/DDBJ whole genome shotgun (WGS) entry which is preliminary data.</text>
</comment>
<name>A0ABS8PW88_9BACT</name>
<reference evidence="1 2" key="1">
    <citation type="submission" date="2021-11" db="EMBL/GenBank/DDBJ databases">
        <title>Genomic of Niabella pedocola.</title>
        <authorList>
            <person name="Wu T."/>
        </authorList>
    </citation>
    <scope>NUCLEOTIDE SEQUENCE [LARGE SCALE GENOMIC DNA]</scope>
    <source>
        <strain evidence="1 2">JCM 31011</strain>
    </source>
</reference>
<organism evidence="1 2">
    <name type="scientific">Niabella pedocola</name>
    <dbReference type="NCBI Taxonomy" id="1752077"/>
    <lineage>
        <taxon>Bacteria</taxon>
        <taxon>Pseudomonadati</taxon>
        <taxon>Bacteroidota</taxon>
        <taxon>Chitinophagia</taxon>
        <taxon>Chitinophagales</taxon>
        <taxon>Chitinophagaceae</taxon>
        <taxon>Niabella</taxon>
    </lineage>
</organism>
<keyword evidence="2" id="KW-1185">Reference proteome</keyword>
<protein>
    <submittedName>
        <fullName evidence="1">Uncharacterized protein</fullName>
    </submittedName>
</protein>
<evidence type="ECO:0000313" key="2">
    <source>
        <dbReference type="Proteomes" id="UP001199816"/>
    </source>
</evidence>
<proteinExistence type="predicted"/>
<evidence type="ECO:0000313" key="1">
    <source>
        <dbReference type="EMBL" id="MCD2425341.1"/>
    </source>
</evidence>
<sequence>MRSDKNRKKTYRPQVIADFNGLPREIAARADQLLEASLKAHRDCATFSMAVVYDLERIFKAAMPEAGYAQNDDRLVIPRYNLHYLYKGPDEIYPFELDFDAYGQVLKYALPREAYATLTALSGKEEAVRLITAYAESKAYVVNIFDARIFHNAFDDCLWWEFLLVQDRKRMQGQLVRNCRAVAVNILTAAITDYEATITKQGNMTCIGRCVYIQEQKD</sequence>
<dbReference type="EMBL" id="JAJNEC010000007">
    <property type="protein sequence ID" value="MCD2425341.1"/>
    <property type="molecule type" value="Genomic_DNA"/>
</dbReference>
<dbReference type="Proteomes" id="UP001199816">
    <property type="component" value="Unassembled WGS sequence"/>
</dbReference>
<gene>
    <name evidence="1" type="ORF">LQ567_21335</name>
</gene>
<dbReference type="RefSeq" id="WP_231007807.1">
    <property type="nucleotide sequence ID" value="NZ_JAJNEC010000007.1"/>
</dbReference>